<evidence type="ECO:0000259" key="7">
    <source>
        <dbReference type="Pfam" id="PF04130"/>
    </source>
</evidence>
<reference evidence="9 10" key="1">
    <citation type="submission" date="2019-05" db="EMBL/GenBank/DDBJ databases">
        <title>The compact genome of Giardia muris reveals important steps in the evolution of intestinal protozoan parasites.</title>
        <authorList>
            <person name="Xu F."/>
            <person name="Jimenez-Gonzalez A."/>
            <person name="Einarsson E."/>
            <person name="Astvaldsson A."/>
            <person name="Peirasmaki D."/>
            <person name="Eckmann L."/>
            <person name="Andersson J.O."/>
            <person name="Svard S.G."/>
            <person name="Jerlstrom-Hultqvist J."/>
        </authorList>
    </citation>
    <scope>NUCLEOTIDE SEQUENCE [LARGE SCALE GENOMIC DNA]</scope>
    <source>
        <strain evidence="9 10">Roberts-Thomson</strain>
    </source>
</reference>
<comment type="subcellular location">
    <subcellularLocation>
        <location evidence="1">Cytoplasm</location>
        <location evidence="1">Cytoskeleton</location>
    </subcellularLocation>
</comment>
<dbReference type="PANTHER" id="PTHR19302:SF13">
    <property type="entry name" value="GAMMA-TUBULIN COMPLEX COMPONENT 2"/>
    <property type="match status" value="1"/>
</dbReference>
<dbReference type="GO" id="GO:0000930">
    <property type="term" value="C:gamma-tubulin complex"/>
    <property type="evidence" value="ECO:0007669"/>
    <property type="project" value="TreeGrafter"/>
</dbReference>
<dbReference type="InterPro" id="IPR042241">
    <property type="entry name" value="GCP_C_sf"/>
</dbReference>
<keyword evidence="10" id="KW-1185">Reference proteome</keyword>
<feature type="domain" description="Gamma tubulin complex component protein N-terminal" evidence="8">
    <location>
        <begin position="228"/>
        <end position="504"/>
    </location>
</feature>
<dbReference type="GO" id="GO:0031122">
    <property type="term" value="P:cytoplasmic microtubule organization"/>
    <property type="evidence" value="ECO:0007669"/>
    <property type="project" value="TreeGrafter"/>
</dbReference>
<dbReference type="VEuPathDB" id="GiardiaDB:GMRT_13102"/>
<organism evidence="9 10">
    <name type="scientific">Giardia muris</name>
    <dbReference type="NCBI Taxonomy" id="5742"/>
    <lineage>
        <taxon>Eukaryota</taxon>
        <taxon>Metamonada</taxon>
        <taxon>Diplomonadida</taxon>
        <taxon>Hexamitidae</taxon>
        <taxon>Giardiinae</taxon>
        <taxon>Giardia</taxon>
    </lineage>
</organism>
<evidence type="ECO:0000256" key="3">
    <source>
        <dbReference type="ARBA" id="ARBA00022490"/>
    </source>
</evidence>
<dbReference type="GO" id="GO:0051225">
    <property type="term" value="P:spindle assembly"/>
    <property type="evidence" value="ECO:0007669"/>
    <property type="project" value="TreeGrafter"/>
</dbReference>
<evidence type="ECO:0000256" key="2">
    <source>
        <dbReference type="ARBA" id="ARBA00010337"/>
    </source>
</evidence>
<feature type="compositionally biased region" description="Polar residues" evidence="6">
    <location>
        <begin position="28"/>
        <end position="39"/>
    </location>
</feature>
<keyword evidence="4" id="KW-0493">Microtubule</keyword>
<dbReference type="GO" id="GO:0043015">
    <property type="term" value="F:gamma-tubulin binding"/>
    <property type="evidence" value="ECO:0007669"/>
    <property type="project" value="InterPro"/>
</dbReference>
<dbReference type="GO" id="GO:0000278">
    <property type="term" value="P:mitotic cell cycle"/>
    <property type="evidence" value="ECO:0007669"/>
    <property type="project" value="TreeGrafter"/>
</dbReference>
<comment type="caution">
    <text evidence="9">The sequence shown here is derived from an EMBL/GenBank/DDBJ whole genome shotgun (WGS) entry which is preliminary data.</text>
</comment>
<evidence type="ECO:0000313" key="9">
    <source>
        <dbReference type="EMBL" id="TNJ30511.1"/>
    </source>
</evidence>
<dbReference type="EMBL" id="VDLU01000001">
    <property type="protein sequence ID" value="TNJ30511.1"/>
    <property type="molecule type" value="Genomic_DNA"/>
</dbReference>
<dbReference type="GO" id="GO:0005874">
    <property type="term" value="C:microtubule"/>
    <property type="evidence" value="ECO:0007669"/>
    <property type="project" value="UniProtKB-KW"/>
</dbReference>
<evidence type="ECO:0000256" key="6">
    <source>
        <dbReference type="SAM" id="MobiDB-lite"/>
    </source>
</evidence>
<name>A0A4Z1TDA4_GIAMU</name>
<evidence type="ECO:0000259" key="8">
    <source>
        <dbReference type="Pfam" id="PF17681"/>
    </source>
</evidence>
<dbReference type="InterPro" id="IPR007259">
    <property type="entry name" value="GCP"/>
</dbReference>
<dbReference type="AlphaFoldDB" id="A0A4Z1TDA4"/>
<feature type="region of interest" description="Disordered" evidence="6">
    <location>
        <begin position="28"/>
        <end position="145"/>
    </location>
</feature>
<evidence type="ECO:0000256" key="4">
    <source>
        <dbReference type="ARBA" id="ARBA00022701"/>
    </source>
</evidence>
<dbReference type="GO" id="GO:0051321">
    <property type="term" value="P:meiotic cell cycle"/>
    <property type="evidence" value="ECO:0007669"/>
    <property type="project" value="TreeGrafter"/>
</dbReference>
<sequence length="895" mass="100464">MNNPLPAAPAQTGRHDIESLLQAYNLTRQAKTPPATQKVASEMTPLTDLRPAPRANVDVSSILSTPTRSSRQPATNAQPTHRVESKTDHTAEKVSELLTKYTGRNPFSPKTDAPALPTQPSPLQVRAPPTHESTMPLKPPTEPPMQLETQTHKIVAPTSSQEQVKEAAISEAVAKVPAPYSKAGISFPTWFISVQAQSDLTSRNMLQPAQLKQIPLVDNVLIMEHMLVSDCIAVLQGCVAGTFVRINDENRTYDAEIKREYADKINQTLSLLTLRVLSNVSARFQLMNALRQFQLPESGQIANSLSHAIRHILKEYDYFLAQLSTQHVSFDSMGASKTRPLTLQKLEVRTRGVQNMLQQLADFTKETGNLRGCLLIRSLESAVIQSSGLDSNEVFIYLLSESLRPLGRILDQYITEAVIVEMDAVDFFIQRTESKEWANLFSINESSTPHFLSNIAPAICELGRSVSLLQWKRKEYGARDGTERKPLISPPQSGAKISAMVCGDDTNESLEISHIRLCKHIIETAEGVTRDILSLFLDQNYLNLHGHLRVIYAVYLVMSGDLLSSFVESTISDLEVPKGQVNILRIRNKFGHAIQTSSIATLPYISNINVDVCDKLFADHLAFVLNRYQAEIHEPDAGTKVLNLLGLKYNVEYPLTLVLSEGIMSRFNVIFRRLLRVKVIETELQKAWSTLKDLRRLERIPTQDGTPRKTVATEFGIGYQLLTKMLAFIHEIQFHYCSNIEDCILHYHEALLKAENLDMIISATGTCVESLLRCLGLSKKEVVKALDTALNDCVIYAHHIINNFCLLIGDDDEFIQRIQAMYADQRSKATLRHIQHNRREQALLNAERFSTAAQSISQNFASNRPMIQRLATKFDASVIEYETRMDELRNSVKLF</sequence>
<dbReference type="Pfam" id="PF17681">
    <property type="entry name" value="GCP_N_terminal"/>
    <property type="match status" value="1"/>
</dbReference>
<evidence type="ECO:0000256" key="5">
    <source>
        <dbReference type="ARBA" id="ARBA00023212"/>
    </source>
</evidence>
<comment type="similarity">
    <text evidence="2">Belongs to the TUBGCP family.</text>
</comment>
<feature type="domain" description="Gamma tubulin complex component C-terminal" evidence="7">
    <location>
        <begin position="544"/>
        <end position="875"/>
    </location>
</feature>
<proteinExistence type="inferred from homology"/>
<feature type="compositionally biased region" description="Polar residues" evidence="6">
    <location>
        <begin position="58"/>
        <end position="79"/>
    </location>
</feature>
<evidence type="ECO:0000256" key="1">
    <source>
        <dbReference type="ARBA" id="ARBA00004245"/>
    </source>
</evidence>
<dbReference type="Gene3D" id="1.20.120.1900">
    <property type="entry name" value="Gamma-tubulin complex, C-terminal domain"/>
    <property type="match status" value="1"/>
</dbReference>
<dbReference type="Pfam" id="PF04130">
    <property type="entry name" value="GCP_C_terminal"/>
    <property type="match status" value="1"/>
</dbReference>
<keyword evidence="5" id="KW-0206">Cytoskeleton</keyword>
<evidence type="ECO:0000313" key="10">
    <source>
        <dbReference type="Proteomes" id="UP000315496"/>
    </source>
</evidence>
<dbReference type="GO" id="GO:0051011">
    <property type="term" value="F:microtubule minus-end binding"/>
    <property type="evidence" value="ECO:0007669"/>
    <property type="project" value="TreeGrafter"/>
</dbReference>
<keyword evidence="3" id="KW-0963">Cytoplasm</keyword>
<dbReference type="Proteomes" id="UP000315496">
    <property type="component" value="Chromosome 1"/>
</dbReference>
<dbReference type="OrthoDB" id="2192946at2759"/>
<dbReference type="InterPro" id="IPR041470">
    <property type="entry name" value="GCP_N"/>
</dbReference>
<dbReference type="GO" id="GO:0000922">
    <property type="term" value="C:spindle pole"/>
    <property type="evidence" value="ECO:0007669"/>
    <property type="project" value="InterPro"/>
</dbReference>
<accession>A0A4Z1TDA4</accession>
<dbReference type="InterPro" id="IPR040457">
    <property type="entry name" value="GCP_C"/>
</dbReference>
<protein>
    <submittedName>
        <fullName evidence="9">Spc97 / Spc98 family protein</fullName>
    </submittedName>
</protein>
<feature type="compositionally biased region" description="Basic and acidic residues" evidence="6">
    <location>
        <begin position="81"/>
        <end position="95"/>
    </location>
</feature>
<dbReference type="PANTHER" id="PTHR19302">
    <property type="entry name" value="GAMMA TUBULIN COMPLEX PROTEIN"/>
    <property type="match status" value="1"/>
</dbReference>
<gene>
    <name evidence="9" type="ORF">GMRT_13102</name>
</gene>
<dbReference type="GO" id="GO:0007020">
    <property type="term" value="P:microtubule nucleation"/>
    <property type="evidence" value="ECO:0007669"/>
    <property type="project" value="InterPro"/>
</dbReference>